<keyword evidence="7 15" id="KW-0862">Zinc</keyword>
<keyword evidence="6 15" id="KW-0863">Zinc-finger</keyword>
<dbReference type="InterPro" id="IPR013083">
    <property type="entry name" value="Znf_RING/FYVE/PHD"/>
</dbReference>
<keyword evidence="4 15" id="KW-0479">Metal-binding</keyword>
<proteinExistence type="predicted"/>
<dbReference type="PROSITE" id="PS50952">
    <property type="entry name" value="KIX"/>
    <property type="match status" value="1"/>
</dbReference>
<dbReference type="InterPro" id="IPR000197">
    <property type="entry name" value="Znf_TAZ"/>
</dbReference>
<dbReference type="InterPro" id="IPR035898">
    <property type="entry name" value="TAZ_dom_sf"/>
</dbReference>
<feature type="region of interest" description="Disordered" evidence="16">
    <location>
        <begin position="240"/>
        <end position="269"/>
    </location>
</feature>
<reference evidence="20" key="1">
    <citation type="submission" date="2023-06" db="EMBL/GenBank/DDBJ databases">
        <authorList>
            <person name="Delattre M."/>
        </authorList>
    </citation>
    <scope>NUCLEOTIDE SEQUENCE</scope>
    <source>
        <strain evidence="20">AF72</strain>
    </source>
</reference>
<evidence type="ECO:0000256" key="15">
    <source>
        <dbReference type="PROSITE-ProRule" id="PRU00203"/>
    </source>
</evidence>
<keyword evidence="8" id="KW-0156">Chromatin regulator</keyword>
<dbReference type="Pfam" id="PF06001">
    <property type="entry name" value="RING_CBP-p300"/>
    <property type="match status" value="1"/>
</dbReference>
<dbReference type="Pfam" id="PF23570">
    <property type="entry name" value="PHD_P300"/>
    <property type="match status" value="1"/>
</dbReference>
<dbReference type="GO" id="GO:0045944">
    <property type="term" value="P:positive regulation of transcription by RNA polymerase II"/>
    <property type="evidence" value="ECO:0007669"/>
    <property type="project" value="TreeGrafter"/>
</dbReference>
<evidence type="ECO:0000256" key="8">
    <source>
        <dbReference type="ARBA" id="ARBA00022853"/>
    </source>
</evidence>
<dbReference type="Pfam" id="PF02135">
    <property type="entry name" value="zf-TAZ"/>
    <property type="match status" value="1"/>
</dbReference>
<protein>
    <recommendedName>
        <fullName evidence="2">histone acetyltransferase</fullName>
        <ecNumber evidence="2">2.3.1.48</ecNumber>
    </recommendedName>
</protein>
<dbReference type="SMART" id="SM00297">
    <property type="entry name" value="BROMO"/>
    <property type="match status" value="2"/>
</dbReference>
<dbReference type="SUPFAM" id="SSF47370">
    <property type="entry name" value="Bromodomain"/>
    <property type="match status" value="2"/>
</dbReference>
<dbReference type="Gene3D" id="1.20.920.10">
    <property type="entry name" value="Bromodomain-like"/>
    <property type="match status" value="2"/>
</dbReference>
<dbReference type="EMBL" id="CATQJA010002654">
    <property type="protein sequence ID" value="CAJ0578654.1"/>
    <property type="molecule type" value="Genomic_DNA"/>
</dbReference>
<dbReference type="GO" id="GO:0005667">
    <property type="term" value="C:transcription regulator complex"/>
    <property type="evidence" value="ECO:0007669"/>
    <property type="project" value="TreeGrafter"/>
</dbReference>
<keyword evidence="9" id="KW-0805">Transcription regulation</keyword>
<keyword evidence="11" id="KW-0804">Transcription</keyword>
<dbReference type="AlphaFoldDB" id="A0AA36D2Y9"/>
<evidence type="ECO:0000256" key="1">
    <source>
        <dbReference type="ARBA" id="ARBA00004123"/>
    </source>
</evidence>
<dbReference type="Gene3D" id="3.30.40.10">
    <property type="entry name" value="Zinc/RING finger domain, C3HC4 (zinc finger)"/>
    <property type="match status" value="1"/>
</dbReference>
<dbReference type="GO" id="GO:0003713">
    <property type="term" value="F:transcription coactivator activity"/>
    <property type="evidence" value="ECO:0007669"/>
    <property type="project" value="TreeGrafter"/>
</dbReference>
<dbReference type="Gene3D" id="1.10.246.20">
    <property type="entry name" value="Coactivator CBP, KIX domain"/>
    <property type="match status" value="1"/>
</dbReference>
<keyword evidence="12" id="KW-0539">Nucleus</keyword>
<dbReference type="InterPro" id="IPR036529">
    <property type="entry name" value="KIX_dom_sf"/>
</dbReference>
<dbReference type="Pfam" id="PF00439">
    <property type="entry name" value="Bromodomain"/>
    <property type="match status" value="2"/>
</dbReference>
<dbReference type="GO" id="GO:0000123">
    <property type="term" value="C:histone acetyltransferase complex"/>
    <property type="evidence" value="ECO:0007669"/>
    <property type="project" value="TreeGrafter"/>
</dbReference>
<feature type="region of interest" description="Disordered" evidence="16">
    <location>
        <begin position="109"/>
        <end position="136"/>
    </location>
</feature>
<evidence type="ECO:0000313" key="20">
    <source>
        <dbReference type="EMBL" id="CAJ0578654.1"/>
    </source>
</evidence>
<dbReference type="GO" id="GO:0008270">
    <property type="term" value="F:zinc ion binding"/>
    <property type="evidence" value="ECO:0007669"/>
    <property type="project" value="UniProtKB-KW"/>
</dbReference>
<evidence type="ECO:0000256" key="9">
    <source>
        <dbReference type="ARBA" id="ARBA00023015"/>
    </source>
</evidence>
<dbReference type="GO" id="GO:0031490">
    <property type="term" value="F:chromatin DNA binding"/>
    <property type="evidence" value="ECO:0007669"/>
    <property type="project" value="TreeGrafter"/>
</dbReference>
<comment type="caution">
    <text evidence="20">The sequence shown here is derived from an EMBL/GenBank/DDBJ whole genome shotgun (WGS) entry which is preliminary data.</text>
</comment>
<dbReference type="GO" id="GO:0004402">
    <property type="term" value="F:histone acetyltransferase activity"/>
    <property type="evidence" value="ECO:0007669"/>
    <property type="project" value="InterPro"/>
</dbReference>
<evidence type="ECO:0000256" key="3">
    <source>
        <dbReference type="ARBA" id="ARBA00022679"/>
    </source>
</evidence>
<dbReference type="EC" id="2.3.1.48" evidence="2"/>
<dbReference type="SUPFAM" id="SSF47040">
    <property type="entry name" value="Kix domain of CBP (creb binding protein)"/>
    <property type="match status" value="1"/>
</dbReference>
<dbReference type="InterPro" id="IPR036427">
    <property type="entry name" value="Bromodomain-like_sf"/>
</dbReference>
<evidence type="ECO:0000256" key="16">
    <source>
        <dbReference type="SAM" id="MobiDB-lite"/>
    </source>
</evidence>
<dbReference type="PANTHER" id="PTHR13808:SF1">
    <property type="entry name" value="HISTONE ACETYLTRANSFERASE"/>
    <property type="match status" value="1"/>
</dbReference>
<dbReference type="PROSITE" id="PS50014">
    <property type="entry name" value="BROMODOMAIN_2"/>
    <property type="match status" value="2"/>
</dbReference>
<dbReference type="SMART" id="SM00551">
    <property type="entry name" value="ZnF_TAZ"/>
    <property type="match status" value="1"/>
</dbReference>
<dbReference type="GO" id="GO:0005634">
    <property type="term" value="C:nucleus"/>
    <property type="evidence" value="ECO:0007669"/>
    <property type="project" value="UniProtKB-SubCell"/>
</dbReference>
<keyword evidence="3" id="KW-0808">Transferase</keyword>
<evidence type="ECO:0000256" key="10">
    <source>
        <dbReference type="ARBA" id="ARBA00023117"/>
    </source>
</evidence>
<evidence type="ECO:0000259" key="19">
    <source>
        <dbReference type="PROSITE" id="PS50952"/>
    </source>
</evidence>
<feature type="domain" description="Bromo" evidence="17">
    <location>
        <begin position="612"/>
        <end position="684"/>
    </location>
</feature>
<organism evidence="20 21">
    <name type="scientific">Mesorhabditis spiculigera</name>
    <dbReference type="NCBI Taxonomy" id="96644"/>
    <lineage>
        <taxon>Eukaryota</taxon>
        <taxon>Metazoa</taxon>
        <taxon>Ecdysozoa</taxon>
        <taxon>Nematoda</taxon>
        <taxon>Chromadorea</taxon>
        <taxon>Rhabditida</taxon>
        <taxon>Rhabditina</taxon>
        <taxon>Rhabditomorpha</taxon>
        <taxon>Rhabditoidea</taxon>
        <taxon>Rhabditidae</taxon>
        <taxon>Mesorhabditinae</taxon>
        <taxon>Mesorhabditis</taxon>
    </lineage>
</organism>
<evidence type="ECO:0000256" key="2">
    <source>
        <dbReference type="ARBA" id="ARBA00013184"/>
    </source>
</evidence>
<dbReference type="InterPro" id="IPR010303">
    <property type="entry name" value="RING_CBP-p300"/>
</dbReference>
<feature type="compositionally biased region" description="Basic and acidic residues" evidence="16">
    <location>
        <begin position="240"/>
        <end position="255"/>
    </location>
</feature>
<dbReference type="InterPro" id="IPR056484">
    <property type="entry name" value="PHD_P300"/>
</dbReference>
<dbReference type="InterPro" id="IPR001487">
    <property type="entry name" value="Bromodomain"/>
</dbReference>
<evidence type="ECO:0000256" key="6">
    <source>
        <dbReference type="ARBA" id="ARBA00022771"/>
    </source>
</evidence>
<dbReference type="Pfam" id="PF02172">
    <property type="entry name" value="KIX"/>
    <property type="match status" value="1"/>
</dbReference>
<evidence type="ECO:0000259" key="18">
    <source>
        <dbReference type="PROSITE" id="PS50134"/>
    </source>
</evidence>
<feature type="domain" description="TAZ-type" evidence="18">
    <location>
        <begin position="21"/>
        <end position="101"/>
    </location>
</feature>
<dbReference type="Proteomes" id="UP001177023">
    <property type="component" value="Unassembled WGS sequence"/>
</dbReference>
<feature type="non-terminal residue" evidence="20">
    <location>
        <position position="891"/>
    </location>
</feature>
<keyword evidence="10 14" id="KW-0103">Bromodomain</keyword>
<name>A0AA36D2Y9_9BILA</name>
<keyword evidence="5" id="KW-0677">Repeat</keyword>
<dbReference type="PRINTS" id="PR00503">
    <property type="entry name" value="BROMODOMAIN"/>
</dbReference>
<accession>A0AA36D2Y9</accession>
<comment type="catalytic activity">
    <reaction evidence="13">
        <text>L-lysyl-[protein] + acetyl-CoA = N(6)-acetyl-L-lysyl-[protein] + CoA + H(+)</text>
        <dbReference type="Rhea" id="RHEA:45948"/>
        <dbReference type="Rhea" id="RHEA-COMP:9752"/>
        <dbReference type="Rhea" id="RHEA-COMP:10731"/>
        <dbReference type="ChEBI" id="CHEBI:15378"/>
        <dbReference type="ChEBI" id="CHEBI:29969"/>
        <dbReference type="ChEBI" id="CHEBI:57287"/>
        <dbReference type="ChEBI" id="CHEBI:57288"/>
        <dbReference type="ChEBI" id="CHEBI:61930"/>
        <dbReference type="EC" id="2.3.1.48"/>
    </reaction>
</comment>
<feature type="zinc finger region" description="TAZ-type" evidence="15">
    <location>
        <begin position="21"/>
        <end position="101"/>
    </location>
</feature>
<dbReference type="SUPFAM" id="SSF57933">
    <property type="entry name" value="TAZ domain"/>
    <property type="match status" value="1"/>
</dbReference>
<dbReference type="InterPro" id="IPR018359">
    <property type="entry name" value="Bromodomain_CS"/>
</dbReference>
<dbReference type="Gene3D" id="1.20.1020.10">
    <property type="entry name" value="TAZ domain"/>
    <property type="match status" value="1"/>
</dbReference>
<feature type="domain" description="KIX" evidence="19">
    <location>
        <begin position="158"/>
        <end position="237"/>
    </location>
</feature>
<evidence type="ECO:0000256" key="11">
    <source>
        <dbReference type="ARBA" id="ARBA00023163"/>
    </source>
</evidence>
<dbReference type="InterPro" id="IPR013178">
    <property type="entry name" value="Histone_AcTrfase_Rtt109/CBP"/>
</dbReference>
<evidence type="ECO:0000256" key="4">
    <source>
        <dbReference type="ARBA" id="ARBA00022723"/>
    </source>
</evidence>
<evidence type="ECO:0000259" key="17">
    <source>
        <dbReference type="PROSITE" id="PS50014"/>
    </source>
</evidence>
<keyword evidence="21" id="KW-1185">Reference proteome</keyword>
<dbReference type="PROSITE" id="PS00633">
    <property type="entry name" value="BROMODOMAIN_1"/>
    <property type="match status" value="1"/>
</dbReference>
<dbReference type="Gene3D" id="2.10.110.40">
    <property type="match status" value="1"/>
</dbReference>
<comment type="subcellular location">
    <subcellularLocation>
        <location evidence="1">Nucleus</location>
    </subcellularLocation>
</comment>
<evidence type="ECO:0000256" key="12">
    <source>
        <dbReference type="ARBA" id="ARBA00023242"/>
    </source>
</evidence>
<dbReference type="PANTHER" id="PTHR13808">
    <property type="entry name" value="CBP/P300-RELATED"/>
    <property type="match status" value="1"/>
</dbReference>
<dbReference type="InterPro" id="IPR003101">
    <property type="entry name" value="KIX_dom"/>
</dbReference>
<evidence type="ECO:0000256" key="7">
    <source>
        <dbReference type="ARBA" id="ARBA00022833"/>
    </source>
</evidence>
<dbReference type="InterPro" id="IPR038547">
    <property type="entry name" value="RING_CBP-p300_sf"/>
</dbReference>
<evidence type="ECO:0000256" key="5">
    <source>
        <dbReference type="ARBA" id="ARBA00022737"/>
    </source>
</evidence>
<evidence type="ECO:0000313" key="21">
    <source>
        <dbReference type="Proteomes" id="UP001177023"/>
    </source>
</evidence>
<gene>
    <name evidence="20" type="ORF">MSPICULIGERA_LOCUS16897</name>
</gene>
<evidence type="ECO:0000256" key="13">
    <source>
        <dbReference type="ARBA" id="ARBA00048017"/>
    </source>
</evidence>
<dbReference type="PROSITE" id="PS50134">
    <property type="entry name" value="ZF_TAZ"/>
    <property type="match status" value="1"/>
</dbReference>
<sequence length="891" mass="102279">MTILDANDSNAAQQGIVDPANPEKRKLIQQQLVLLLHAHKCQQRQSTCNLPHCSTMKEVLLHMTSCNAERTCSFPHCASSRQIMAHWKNCSRADCPLCKPLKAAQSIQNAQGAAPGGGDQAFPTDAGSSSSSAVGLPQGGVQGIRAGLDMLDFGDNAPPIKEWHQQVTKDLRNHLVGKLVKAIFPSPDPAAMHDQRIKDLISYARKVEKEMFELAEDREEYYHLLAEKIFKIQQELLEKKQNRQQQHEPRVEQEQHQSQQQQHDRKFDTLPVEDHRFAERINTIQWEFQERNQAQREQQPHEPRVEQEHYQQADAVARNEEQEMVANEVLNPNIAGKSPPTCEGLRDLLLPVWEKLNSCQAAHPFRTPVDPDILGIPDYFDIVIHPMDLSTIRQKLHETSYTNPWEFCDDVWLMLENAWLYNRTGSVVFKHATKLSELLMDEMNPLMRELGYCCASQPSESLLCNGKHGCIIDRDQPYMGCESTYNLSGMEFTEKLSYCWECYEKMPAGGHTVRGERNSTFQIPKESFMMKIYNPVDYVSFEHCKRCDRKCHKSCIGKDLPNGFICPSCFWTVEMVRPVQQPAQEPQAPSEDAVFSSRQLKVSLLPLWKVLNDHPAAQPFRVPVDPELLGIPDYPKIVKNPMDLGTIHQKLENEQYKTAREVCDDIWLMLENAWLYNRKNSKVYRFASQLREAFLALWTPKMKEMGYCCVEKTHPIVCYEKLCNAKIEHPNQAYMCYERTYDLDGIQINEEISYCWACYQNLPESDLTTESHLIPKEEFLLMIHTPVDYETLEPCKLCNRKWHKACIEKDGQDLSSGFICHSCCPEKMPEASVNQPIEPEAGLAKSKPMKLETADTTTTVIPPTMRQKVLRKAEEIMMARRPHSGSEMARR</sequence>
<evidence type="ECO:0000256" key="14">
    <source>
        <dbReference type="PROSITE-ProRule" id="PRU00035"/>
    </source>
</evidence>
<feature type="domain" description="Bromo" evidence="17">
    <location>
        <begin position="357"/>
        <end position="429"/>
    </location>
</feature>